<dbReference type="OrthoDB" id="4068469at2759"/>
<dbReference type="GeneID" id="64858836"/>
<dbReference type="RefSeq" id="XP_041407619.1">
    <property type="nucleotide sequence ID" value="XM_041551685.1"/>
</dbReference>
<proteinExistence type="predicted"/>
<name>A0A8H2VI17_9SACH</name>
<evidence type="ECO:0000313" key="2">
    <source>
        <dbReference type="Proteomes" id="UP000644660"/>
    </source>
</evidence>
<sequence>MQSVRKPFKIKKIENSYLEETFQESIGVTSTSNDSESNQNLILGKHSLNDKIISTRTLDTVQCFDKDTFVVVEDRCLRGIRLMGSCNVEIFDQILLDDKVLCCVESESKYGKICILTDNNMIHLIDVIKIKESKKLKLKFTKHIDIGIELKVEELHLFMAPANDILYMINKSMVKLFQIDIKKGQVNTIQFRLNMIYQLINFTSYDSINNASSLLLFHIDKLTKILHLEIVQINNNNNGTMTELFRKKTFKIDEVKNDLIWIKTINSQCIVILTLNYVTIISGPQFSVKRWKNSSISKKYLQQSFDFKNLYVERTGESFYLQLTNSKLNILSVILKENENYIEWIFMPNKYFKQHSILVFHLNHDIIYLRDITDKVNIIESKEDQPIKYYNILNKVVLKKIKYENISYKCGFVKSNTGSIVQDFVFGGVNLSNNKPFIEETNMQIRYEIKKIGTFSNEAGIVNKLVMHKGTLRILCNDRLYGMDQNKNITFVNSLDLTRSHLSNTGNVINYNNEDVMYCTDVISYEEHSQFDDNLLQIDIDGKITITKYGGGQEESLILFKFEHKINLRRNVKVTAIITKTSDVFLLIYENEILNLYCNSVIVATLFIGCRLLDDLFILKSSDSLEKGMIVLSFSDSTLEFFDMSLKRTYFKFSLSSNDPLKLVKAVINNNILLVYQNKCLLLINFEYFQVTKIELEIEIRSIIYVGLDNNKHAFVISDNSNALYKIEFKKTMSFKKRIKRLEFAKTFDVPVNIHELSSIYSTIVVLMWNHKRKYLNLFAYNMVRQSIVSNIFTIASIDDSKPILSPLSIDDNLWNNSNNIIPRSSYIVTFVINGQPQYKILQLDKSKMLFKQVFGQSLKVSPNSLSISTIDKSKQLVTFFGRNIEIKELKYIQKNDDIFSVQTKDLELIERKNEPSIVYGSERKGFIETLNMKNIYENFNAGLSEVENCRPDYPSRSNNMFGRQFQKAFIKKARCSDIENFDCEIQYKNPHLKYDAWHNELILSLTTSGRMTRNMVTATIDQDNMLSLSDRRNLQCMSSQLYTPNVNVQNYSQIDEILSIQSTFRILGSSKSAKRFMKRTFTPMFIVLGCNSTKYIIVQCCDDIMEKEKEILITTLEYNFVAVSKTHGMHTEHGTHIPQIQQVSLVDLD</sequence>
<gene>
    <name evidence="1" type="ORF">KABA2_07S04224</name>
</gene>
<evidence type="ECO:0000313" key="1">
    <source>
        <dbReference type="EMBL" id="CAB4255775.1"/>
    </source>
</evidence>
<protein>
    <submittedName>
        <fullName evidence="1">Uncharacterized protein</fullName>
    </submittedName>
</protein>
<accession>A0A8H2VI17</accession>
<dbReference type="EMBL" id="CAEFZW010000007">
    <property type="protein sequence ID" value="CAB4255775.1"/>
    <property type="molecule type" value="Genomic_DNA"/>
</dbReference>
<dbReference type="AlphaFoldDB" id="A0A8H2VI17"/>
<dbReference type="Proteomes" id="UP000644660">
    <property type="component" value="Unassembled WGS sequence"/>
</dbReference>
<reference evidence="1 2" key="1">
    <citation type="submission" date="2020-05" db="EMBL/GenBank/DDBJ databases">
        <authorList>
            <person name="Casaregola S."/>
            <person name="Devillers H."/>
            <person name="Grondin C."/>
        </authorList>
    </citation>
    <scope>NUCLEOTIDE SEQUENCE [LARGE SCALE GENOMIC DNA]</scope>
    <source>
        <strain evidence="1 2">CLIB 1767</strain>
    </source>
</reference>
<comment type="caution">
    <text evidence="1">The sequence shown here is derived from an EMBL/GenBank/DDBJ whole genome shotgun (WGS) entry which is preliminary data.</text>
</comment>
<organism evidence="1 2">
    <name type="scientific">Maudiozyma barnettii</name>
    <dbReference type="NCBI Taxonomy" id="61262"/>
    <lineage>
        <taxon>Eukaryota</taxon>
        <taxon>Fungi</taxon>
        <taxon>Dikarya</taxon>
        <taxon>Ascomycota</taxon>
        <taxon>Saccharomycotina</taxon>
        <taxon>Saccharomycetes</taxon>
        <taxon>Saccharomycetales</taxon>
        <taxon>Saccharomycetaceae</taxon>
        <taxon>Maudiozyma</taxon>
    </lineage>
</organism>
<keyword evidence="2" id="KW-1185">Reference proteome</keyword>